<sequence length="442" mass="50285">MERVSGNASARALARGRGLTSSEAGSSNRGMQRREPTISKAKVDHVGKQIASLAKQIDELKKRGELVAQNRNSPFDNKIVTQVVDPNFRMPDLPNYDGMKDPLEHVSAFELVMNLYGQPSPIMAKLFVTTLTGKTQEWFTSLPCGIIKTCGQLLQKFKFHFASKRKHQRSTTYLFTIRQREDESLKSFMGRFNNETLKVQDLRIDMMVSILIHGLRKGSLASVLARDPPTDVEQLMAMAKQYIDEEEMNIMKDGEWWSKGCDHTRDFKKGGSKQAKFERGMERLYRPNYHNYTPLATTQKKTLMMVEKANVLKWPPHIRARGHDTEDCFQLKDEIERLVKEGGPSGGDSKRARKRYERGEQAYKRAALVMNVDREVEITFGRDDGIECGSHNDPLVIKMDIANLTVHKVLIDNDNSTDIIFKDVITKMGLNDAKLDLMTTPL</sequence>
<feature type="compositionally biased region" description="Polar residues" evidence="1">
    <location>
        <begin position="20"/>
        <end position="30"/>
    </location>
</feature>
<dbReference type="InterPro" id="IPR005162">
    <property type="entry name" value="Retrotrans_gag_dom"/>
</dbReference>
<evidence type="ECO:0000256" key="1">
    <source>
        <dbReference type="SAM" id="MobiDB-lite"/>
    </source>
</evidence>
<name>A0A6I9TKH0_SESIN</name>
<dbReference type="PANTHER" id="PTHR33223:SF10">
    <property type="entry name" value="AMINOTRANSFERASE-LIKE PLANT MOBILE DOMAIN-CONTAINING PROTEIN"/>
    <property type="match status" value="1"/>
</dbReference>
<evidence type="ECO:0000259" key="2">
    <source>
        <dbReference type="Pfam" id="PF03732"/>
    </source>
</evidence>
<dbReference type="Pfam" id="PF03732">
    <property type="entry name" value="Retrotrans_gag"/>
    <property type="match status" value="1"/>
</dbReference>
<dbReference type="PANTHER" id="PTHR33223">
    <property type="entry name" value="CCHC-TYPE DOMAIN-CONTAINING PROTEIN"/>
    <property type="match status" value="1"/>
</dbReference>
<dbReference type="InParanoid" id="A0A6I9TKH0"/>
<organism evidence="3 4">
    <name type="scientific">Sesamum indicum</name>
    <name type="common">Oriental sesame</name>
    <name type="synonym">Sesamum orientale</name>
    <dbReference type="NCBI Taxonomy" id="4182"/>
    <lineage>
        <taxon>Eukaryota</taxon>
        <taxon>Viridiplantae</taxon>
        <taxon>Streptophyta</taxon>
        <taxon>Embryophyta</taxon>
        <taxon>Tracheophyta</taxon>
        <taxon>Spermatophyta</taxon>
        <taxon>Magnoliopsida</taxon>
        <taxon>eudicotyledons</taxon>
        <taxon>Gunneridae</taxon>
        <taxon>Pentapetalae</taxon>
        <taxon>asterids</taxon>
        <taxon>lamiids</taxon>
        <taxon>Lamiales</taxon>
        <taxon>Pedaliaceae</taxon>
        <taxon>Sesamum</taxon>
    </lineage>
</organism>
<dbReference type="RefSeq" id="XP_011081403.1">
    <property type="nucleotide sequence ID" value="XM_011083101.1"/>
</dbReference>
<reference evidence="4" key="1">
    <citation type="submission" date="2025-08" db="UniProtKB">
        <authorList>
            <consortium name="RefSeq"/>
        </authorList>
    </citation>
    <scope>IDENTIFICATION</scope>
</reference>
<feature type="compositionally biased region" description="Low complexity" evidence="1">
    <location>
        <begin position="10"/>
        <end position="19"/>
    </location>
</feature>
<feature type="domain" description="Retrotransposon gag" evidence="2">
    <location>
        <begin position="125"/>
        <end position="216"/>
    </location>
</feature>
<keyword evidence="3" id="KW-1185">Reference proteome</keyword>
<dbReference type="OrthoDB" id="913893at2759"/>
<dbReference type="GeneID" id="105164450"/>
<proteinExistence type="predicted"/>
<gene>
    <name evidence="4" type="primary">LOC105164450</name>
</gene>
<accession>A0A6I9TKH0</accession>
<dbReference type="KEGG" id="sind:105164450"/>
<evidence type="ECO:0000313" key="3">
    <source>
        <dbReference type="Proteomes" id="UP000504604"/>
    </source>
</evidence>
<dbReference type="Proteomes" id="UP000504604">
    <property type="component" value="Linkage group LG6"/>
</dbReference>
<feature type="compositionally biased region" description="Basic and acidic residues" evidence="1">
    <location>
        <begin position="32"/>
        <end position="42"/>
    </location>
</feature>
<dbReference type="AlphaFoldDB" id="A0A6I9TKH0"/>
<feature type="region of interest" description="Disordered" evidence="1">
    <location>
        <begin position="1"/>
        <end position="42"/>
    </location>
</feature>
<evidence type="ECO:0000313" key="4">
    <source>
        <dbReference type="RefSeq" id="XP_011081403.1"/>
    </source>
</evidence>
<protein>
    <submittedName>
        <fullName evidence="4">Uncharacterized protein LOC105164450</fullName>
    </submittedName>
</protein>